<keyword evidence="6" id="KW-0238">DNA-binding</keyword>
<dbReference type="Pfam" id="PF13017">
    <property type="entry name" value="Maelstrom"/>
    <property type="match status" value="1"/>
</dbReference>
<proteinExistence type="inferred from homology"/>
<feature type="domain" description="Maelstrom" evidence="9">
    <location>
        <begin position="131"/>
        <end position="338"/>
    </location>
</feature>
<dbReference type="PANTHER" id="PTHR21358">
    <property type="entry name" value="PROTEIN MAELSTROM HOMOLOG"/>
    <property type="match status" value="1"/>
</dbReference>
<comment type="subcellular location">
    <subcellularLocation>
        <location evidence="2">Cytoplasm</location>
    </subcellularLocation>
    <subcellularLocation>
        <location evidence="1">Nucleus</location>
    </subcellularLocation>
</comment>
<dbReference type="GO" id="GO:0043186">
    <property type="term" value="C:P granule"/>
    <property type="evidence" value="ECO:0007669"/>
    <property type="project" value="TreeGrafter"/>
</dbReference>
<dbReference type="PANTHER" id="PTHR21358:SF4">
    <property type="entry name" value="PROTEIN MAELSTROM HOMOLOG"/>
    <property type="match status" value="1"/>
</dbReference>
<keyword evidence="4" id="KW-0963">Cytoplasm</keyword>
<dbReference type="Proteomes" id="UP000786811">
    <property type="component" value="Unassembled WGS sequence"/>
</dbReference>
<keyword evidence="7" id="KW-0943">RNA-mediated gene silencing</keyword>
<evidence type="ECO:0000256" key="2">
    <source>
        <dbReference type="ARBA" id="ARBA00004496"/>
    </source>
</evidence>
<dbReference type="GO" id="GO:0005634">
    <property type="term" value="C:nucleus"/>
    <property type="evidence" value="ECO:0007669"/>
    <property type="project" value="UniProtKB-SubCell"/>
</dbReference>
<dbReference type="OrthoDB" id="24555at2759"/>
<dbReference type="InterPro" id="IPR024970">
    <property type="entry name" value="Maelstrom"/>
</dbReference>
<dbReference type="GO" id="GO:0030154">
    <property type="term" value="P:cell differentiation"/>
    <property type="evidence" value="ECO:0007669"/>
    <property type="project" value="UniProtKB-KW"/>
</dbReference>
<dbReference type="GO" id="GO:0007283">
    <property type="term" value="P:spermatogenesis"/>
    <property type="evidence" value="ECO:0007669"/>
    <property type="project" value="TreeGrafter"/>
</dbReference>
<keyword evidence="11" id="KW-1185">Reference proteome</keyword>
<reference evidence="10" key="1">
    <citation type="submission" date="2021-04" db="EMBL/GenBank/DDBJ databases">
        <authorList>
            <person name="Chebbi M.A.C M."/>
        </authorList>
    </citation>
    <scope>NUCLEOTIDE SEQUENCE</scope>
</reference>
<evidence type="ECO:0000313" key="10">
    <source>
        <dbReference type="EMBL" id="CAG5082622.1"/>
    </source>
</evidence>
<dbReference type="InterPro" id="IPR039259">
    <property type="entry name" value="Protein_maelstrom"/>
</dbReference>
<evidence type="ECO:0000256" key="6">
    <source>
        <dbReference type="ARBA" id="ARBA00023125"/>
    </source>
</evidence>
<keyword evidence="8" id="KW-0539">Nucleus</keyword>
<name>A0A8J2MKQ1_COTCN</name>
<evidence type="ECO:0000256" key="8">
    <source>
        <dbReference type="ARBA" id="ARBA00023242"/>
    </source>
</evidence>
<evidence type="ECO:0000256" key="7">
    <source>
        <dbReference type="ARBA" id="ARBA00023158"/>
    </source>
</evidence>
<evidence type="ECO:0000256" key="1">
    <source>
        <dbReference type="ARBA" id="ARBA00004123"/>
    </source>
</evidence>
<evidence type="ECO:0000256" key="4">
    <source>
        <dbReference type="ARBA" id="ARBA00022490"/>
    </source>
</evidence>
<dbReference type="GO" id="GO:0043565">
    <property type="term" value="F:sequence-specific DNA binding"/>
    <property type="evidence" value="ECO:0007669"/>
    <property type="project" value="TreeGrafter"/>
</dbReference>
<dbReference type="GO" id="GO:0045892">
    <property type="term" value="P:negative regulation of DNA-templated transcription"/>
    <property type="evidence" value="ECO:0007669"/>
    <property type="project" value="TreeGrafter"/>
</dbReference>
<protein>
    <submittedName>
        <fullName evidence="10">Similar to mael: Protein maelstrom homolog (Culex quinquefasciatus)</fullName>
    </submittedName>
</protein>
<comment type="similarity">
    <text evidence="3">Belongs to the maelstrom family.</text>
</comment>
<organism evidence="10 11">
    <name type="scientific">Cotesia congregata</name>
    <name type="common">Parasitoid wasp</name>
    <name type="synonym">Apanteles congregatus</name>
    <dbReference type="NCBI Taxonomy" id="51543"/>
    <lineage>
        <taxon>Eukaryota</taxon>
        <taxon>Metazoa</taxon>
        <taxon>Ecdysozoa</taxon>
        <taxon>Arthropoda</taxon>
        <taxon>Hexapoda</taxon>
        <taxon>Insecta</taxon>
        <taxon>Pterygota</taxon>
        <taxon>Neoptera</taxon>
        <taxon>Endopterygota</taxon>
        <taxon>Hymenoptera</taxon>
        <taxon>Apocrita</taxon>
        <taxon>Ichneumonoidea</taxon>
        <taxon>Braconidae</taxon>
        <taxon>Microgastrinae</taxon>
        <taxon>Cotesia</taxon>
    </lineage>
</organism>
<keyword evidence="5" id="KW-0221">Differentiation</keyword>
<dbReference type="GO" id="GO:0060964">
    <property type="term" value="P:regulation of miRNA-mediated gene silencing"/>
    <property type="evidence" value="ECO:0007669"/>
    <property type="project" value="InterPro"/>
</dbReference>
<gene>
    <name evidence="10" type="ORF">HICCMSTLAB_LOCUS3611</name>
</gene>
<accession>A0A8J2MKQ1</accession>
<dbReference type="GO" id="GO:0034587">
    <property type="term" value="P:piRNA processing"/>
    <property type="evidence" value="ECO:0007669"/>
    <property type="project" value="TreeGrafter"/>
</dbReference>
<comment type="caution">
    <text evidence="10">The sequence shown here is derived from an EMBL/GenBank/DDBJ whole genome shotgun (WGS) entry which is preliminary data.</text>
</comment>
<dbReference type="GO" id="GO:0007140">
    <property type="term" value="P:male meiotic nuclear division"/>
    <property type="evidence" value="ECO:0007669"/>
    <property type="project" value="TreeGrafter"/>
</dbReference>
<sequence length="409" mass="48388">MLKTVKKNGFYYFMMEFKEQENQKGTKYCDSQDVKRNYRYENLWKSLSTQEKEIYHNKAREEMSNMCGKRTGLGEPIKFIIEQQMKHLKYELIMKEYINDIVDQVIGTGLGFNTFYFIHVNWYYTKTNVNTNEVDYIPAEFALIELTLDQGIERIYHKIIKVIVETGYTLEALEHGGKTHKIDIYHEGNVTDYKDLYDELVTFISCKKKWYEKLPPLFTLGKFKTVVTSFLKRITSAAGVSEDTFDLYSLEYLFGTFMIDLKSIEDTDNRAALARAKLDRDQFLYTADIECLYHRRIEGTEPYCSQSVVTQWAYTILNYCCPLMYIKMEAGKHRPYTTDELLSRGIQSMTVKEHRIFNIKSETGVTEAYREQKSAITRREEMLRRKQNRQITFIDHALKLSPENAHFWQ</sequence>
<dbReference type="AlphaFoldDB" id="A0A8J2MKQ1"/>
<evidence type="ECO:0000256" key="3">
    <source>
        <dbReference type="ARBA" id="ARBA00007057"/>
    </source>
</evidence>
<evidence type="ECO:0000313" key="11">
    <source>
        <dbReference type="Proteomes" id="UP000786811"/>
    </source>
</evidence>
<evidence type="ECO:0000256" key="5">
    <source>
        <dbReference type="ARBA" id="ARBA00022782"/>
    </source>
</evidence>
<dbReference type="EMBL" id="CAJNRD030001118">
    <property type="protein sequence ID" value="CAG5082622.1"/>
    <property type="molecule type" value="Genomic_DNA"/>
</dbReference>
<evidence type="ECO:0000259" key="9">
    <source>
        <dbReference type="Pfam" id="PF13017"/>
    </source>
</evidence>